<evidence type="ECO:0000313" key="2">
    <source>
        <dbReference type="Proteomes" id="UP000610459"/>
    </source>
</evidence>
<proteinExistence type="predicted"/>
<name>A0ACC5PUW8_ENTAG</name>
<organism evidence="1 2">
    <name type="scientific">Enterobacter agglomerans</name>
    <name type="common">Erwinia herbicola</name>
    <name type="synonym">Pantoea agglomerans</name>
    <dbReference type="NCBI Taxonomy" id="549"/>
    <lineage>
        <taxon>Bacteria</taxon>
        <taxon>Pseudomonadati</taxon>
        <taxon>Pseudomonadota</taxon>
        <taxon>Gammaproteobacteria</taxon>
        <taxon>Enterobacterales</taxon>
        <taxon>Erwiniaceae</taxon>
        <taxon>Pantoea</taxon>
        <taxon>Pantoea agglomerans group</taxon>
    </lineage>
</organism>
<dbReference type="Proteomes" id="UP000610459">
    <property type="component" value="Unassembled WGS sequence"/>
</dbReference>
<dbReference type="EMBL" id="JACYNR010000019">
    <property type="protein sequence ID" value="MBD8128587.1"/>
    <property type="molecule type" value="Genomic_DNA"/>
</dbReference>
<reference evidence="1 2" key="1">
    <citation type="journal article" date="2020" name="FEMS Microbiol. Ecol.">
        <title>Temporal dynamics of bacterial communities during seed development and maturation.</title>
        <authorList>
            <person name="Chesneau G."/>
            <person name="Torres-Cortes G."/>
            <person name="Briand M."/>
            <person name="Darrasse A."/>
            <person name="Preveaux A."/>
            <person name="Marais C."/>
            <person name="Jacques M.A."/>
            <person name="Shade A."/>
            <person name="Barret M."/>
        </authorList>
    </citation>
    <scope>NUCLEOTIDE SEQUENCE [LARGE SCALE GENOMIC DNA]</scope>
    <source>
        <strain evidence="1 2">CFBP13709</strain>
    </source>
</reference>
<gene>
    <name evidence="1" type="ORF">IFT41_21035</name>
</gene>
<evidence type="ECO:0000313" key="1">
    <source>
        <dbReference type="EMBL" id="MBD8128587.1"/>
    </source>
</evidence>
<keyword evidence="2" id="KW-1185">Reference proteome</keyword>
<accession>A0ACC5PUW8</accession>
<protein>
    <submittedName>
        <fullName evidence="1">Uncharacterized protein</fullName>
    </submittedName>
</protein>
<comment type="caution">
    <text evidence="1">The sequence shown here is derived from an EMBL/GenBank/DDBJ whole genome shotgun (WGS) entry which is preliminary data.</text>
</comment>
<sequence>MERRFLTEKIQREILTALAIAYPDPLTGRQYFAAFGRYSESVMLENIEALVRRGLVRKTAIRSCGGVSFLLLAELTLSIGDFI</sequence>